<dbReference type="EMBL" id="MKIE01000001">
    <property type="protein sequence ID" value="OHW63397.1"/>
    <property type="molecule type" value="Genomic_DNA"/>
</dbReference>
<organism evidence="1 2">
    <name type="scientific">Andreesenia angusta</name>
    <dbReference type="NCBI Taxonomy" id="39480"/>
    <lineage>
        <taxon>Bacteria</taxon>
        <taxon>Bacillati</taxon>
        <taxon>Bacillota</taxon>
        <taxon>Tissierellia</taxon>
        <taxon>Tissierellales</taxon>
        <taxon>Gottschalkiaceae</taxon>
        <taxon>Andreesenia</taxon>
    </lineage>
</organism>
<protein>
    <submittedName>
        <fullName evidence="1">Uncharacterized protein</fullName>
    </submittedName>
</protein>
<proteinExistence type="predicted"/>
<dbReference type="Proteomes" id="UP000180254">
    <property type="component" value="Unassembled WGS sequence"/>
</dbReference>
<dbReference type="AlphaFoldDB" id="A0A1S1VAY4"/>
<evidence type="ECO:0000313" key="1">
    <source>
        <dbReference type="EMBL" id="OHW63397.1"/>
    </source>
</evidence>
<dbReference type="OrthoDB" id="1907802at2"/>
<accession>A0A1S1VAY4</accession>
<reference evidence="1 2" key="1">
    <citation type="submission" date="2016-09" db="EMBL/GenBank/DDBJ databases">
        <title>Genome sequence of Eubacterium angustum.</title>
        <authorList>
            <person name="Poehlein A."/>
            <person name="Daniel R."/>
        </authorList>
    </citation>
    <scope>NUCLEOTIDE SEQUENCE [LARGE SCALE GENOMIC DNA]</scope>
    <source>
        <strain evidence="1 2">DSM 1989</strain>
    </source>
</reference>
<dbReference type="STRING" id="39480.EUAN_02610"/>
<keyword evidence="2" id="KW-1185">Reference proteome</keyword>
<name>A0A1S1VAY4_9FIRM</name>
<comment type="caution">
    <text evidence="1">The sequence shown here is derived from an EMBL/GenBank/DDBJ whole genome shotgun (WGS) entry which is preliminary data.</text>
</comment>
<dbReference type="RefSeq" id="WP_071060844.1">
    <property type="nucleotide sequence ID" value="NZ_MKIE01000001.1"/>
</dbReference>
<sequence length="82" mass="9405">MSGIRNIEVLKLTQKNLSDGKVVDITDNNITEVSSYSFLVKMLEAYNKRAFKPNERIAEYIKLNLSLDEEKAKSQWFDGAFS</sequence>
<gene>
    <name evidence="1" type="ORF">EUAN_02610</name>
</gene>
<evidence type="ECO:0000313" key="2">
    <source>
        <dbReference type="Proteomes" id="UP000180254"/>
    </source>
</evidence>